<evidence type="ECO:0000256" key="1">
    <source>
        <dbReference type="ARBA" id="ARBA00004651"/>
    </source>
</evidence>
<evidence type="ECO:0000313" key="14">
    <source>
        <dbReference type="Proteomes" id="UP000050964"/>
    </source>
</evidence>
<dbReference type="AlphaFoldDB" id="A0A837RGQ3"/>
<comment type="subcellular location">
    <subcellularLocation>
        <location evidence="1">Cell membrane</location>
        <topology evidence="1">Multi-pass membrane protein</topology>
    </subcellularLocation>
</comment>
<dbReference type="PANTHER" id="PTHR43738:SF1">
    <property type="entry name" value="HEMIN TRANSPORT SYSTEM PERMEASE PROTEIN HRTB-RELATED"/>
    <property type="match status" value="1"/>
</dbReference>
<keyword evidence="5" id="KW-0813">Transport</keyword>
<evidence type="ECO:0000256" key="6">
    <source>
        <dbReference type="ARBA" id="ARBA00022475"/>
    </source>
</evidence>
<comment type="similarity">
    <text evidence="2">Belongs to the ABC-4 integral membrane protein family. HrtB subfamily.</text>
</comment>
<sequence length="358" mass="40169">MWVENMFLAIKEILHNKTRYLLVVFTVFLISYMVFFLTSLAVGLARENRTAVDQWDAKTVVVSSYANKSMVVSTIPQKQYQQYTDDKNVAEVGQMTVVSQLKNSSEKINTNVFGVDWKSYISPKLTAGRLPKTNHEVVVDDALKNDSIKLNSQIKINGSDKYYKVVGITKNNSFFAVPVIFSNMDTFRELKYGSSQIKNISALVIRNNKKINKSGLTQITIKDLVNHIPGYTAQVLVFSFMIIAMVIITFLIIGIFMYIITIQKISLYGVMRAQGIRTARIIESLFYQILVLTATGAGLALVFMGVTQFFLPKTVPFYSDWLAYGVLTLAIIVMALLGGSLSMRRVLKIDPLSAIEGE</sequence>
<keyword evidence="6" id="KW-1003">Cell membrane</keyword>
<comment type="function">
    <text evidence="10">Part of the ABC transporter complex hrt involved in hemin import. Responsible for the translocation of the substrate across the membrane.</text>
</comment>
<evidence type="ECO:0000256" key="10">
    <source>
        <dbReference type="ARBA" id="ARBA00024973"/>
    </source>
</evidence>
<evidence type="ECO:0000313" key="13">
    <source>
        <dbReference type="EMBL" id="KRK42252.1"/>
    </source>
</evidence>
<evidence type="ECO:0000256" key="9">
    <source>
        <dbReference type="ARBA" id="ARBA00023136"/>
    </source>
</evidence>
<protein>
    <recommendedName>
        <fullName evidence="4">Putative hemin transport system permease protein HrtB</fullName>
    </recommendedName>
</protein>
<feature type="transmembrane region" description="Helical" evidence="11">
    <location>
        <begin position="281"/>
        <end position="309"/>
    </location>
</feature>
<evidence type="ECO:0000256" key="8">
    <source>
        <dbReference type="ARBA" id="ARBA00022989"/>
    </source>
</evidence>
<dbReference type="EMBL" id="AZDB01000021">
    <property type="protein sequence ID" value="KRK42252.1"/>
    <property type="molecule type" value="Genomic_DNA"/>
</dbReference>
<feature type="transmembrane region" description="Helical" evidence="11">
    <location>
        <begin position="321"/>
        <end position="341"/>
    </location>
</feature>
<dbReference type="InterPro" id="IPR003838">
    <property type="entry name" value="ABC3_permease_C"/>
</dbReference>
<keyword evidence="8 11" id="KW-1133">Transmembrane helix</keyword>
<dbReference type="PANTHER" id="PTHR43738">
    <property type="entry name" value="ABC TRANSPORTER, MEMBRANE PROTEIN"/>
    <property type="match status" value="1"/>
</dbReference>
<comment type="caution">
    <text evidence="13">The sequence shown here is derived from an EMBL/GenBank/DDBJ whole genome shotgun (WGS) entry which is preliminary data.</text>
</comment>
<evidence type="ECO:0000256" key="3">
    <source>
        <dbReference type="ARBA" id="ARBA00011131"/>
    </source>
</evidence>
<dbReference type="Pfam" id="PF02687">
    <property type="entry name" value="FtsX"/>
    <property type="match status" value="1"/>
</dbReference>
<gene>
    <name evidence="13" type="ORF">FD26_GL000785</name>
</gene>
<evidence type="ECO:0000256" key="2">
    <source>
        <dbReference type="ARBA" id="ARBA00008697"/>
    </source>
</evidence>
<evidence type="ECO:0000256" key="11">
    <source>
        <dbReference type="SAM" id="Phobius"/>
    </source>
</evidence>
<comment type="subunit">
    <text evidence="3">The complex is composed of two ATP-binding proteins (HrtA), two transmembrane proteins (HrtB) and a solute-binding protein.</text>
</comment>
<evidence type="ECO:0000256" key="4">
    <source>
        <dbReference type="ARBA" id="ARBA00016962"/>
    </source>
</evidence>
<keyword evidence="7 11" id="KW-0812">Transmembrane</keyword>
<dbReference type="InterPro" id="IPR051125">
    <property type="entry name" value="ABC-4/HrtB_transporter"/>
</dbReference>
<evidence type="ECO:0000259" key="12">
    <source>
        <dbReference type="Pfam" id="PF02687"/>
    </source>
</evidence>
<dbReference type="GO" id="GO:0005886">
    <property type="term" value="C:plasma membrane"/>
    <property type="evidence" value="ECO:0007669"/>
    <property type="project" value="UniProtKB-SubCell"/>
</dbReference>
<keyword evidence="9 11" id="KW-0472">Membrane</keyword>
<proteinExistence type="inferred from homology"/>
<feature type="domain" description="ABC3 transporter permease C-terminal" evidence="12">
    <location>
        <begin position="240"/>
        <end position="351"/>
    </location>
</feature>
<evidence type="ECO:0000256" key="7">
    <source>
        <dbReference type="ARBA" id="ARBA00022692"/>
    </source>
</evidence>
<name>A0A837RGQ3_9LACO</name>
<accession>A0A837RGQ3</accession>
<reference evidence="13 14" key="1">
    <citation type="journal article" date="2015" name="Genome Announc.">
        <title>Expanding the biotechnology potential of lactobacilli through comparative genomics of 213 strains and associated genera.</title>
        <authorList>
            <person name="Sun Z."/>
            <person name="Harris H.M."/>
            <person name="McCann A."/>
            <person name="Guo C."/>
            <person name="Argimon S."/>
            <person name="Zhang W."/>
            <person name="Yang X."/>
            <person name="Jeffery I.B."/>
            <person name="Cooney J.C."/>
            <person name="Kagawa T.F."/>
            <person name="Liu W."/>
            <person name="Song Y."/>
            <person name="Salvetti E."/>
            <person name="Wrobel A."/>
            <person name="Rasinkangas P."/>
            <person name="Parkhill J."/>
            <person name="Rea M.C."/>
            <person name="O'Sullivan O."/>
            <person name="Ritari J."/>
            <person name="Douillard F.P."/>
            <person name="Paul Ross R."/>
            <person name="Yang R."/>
            <person name="Briner A.E."/>
            <person name="Felis G.E."/>
            <person name="de Vos W.M."/>
            <person name="Barrangou R."/>
            <person name="Klaenhammer T.R."/>
            <person name="Caufield P.W."/>
            <person name="Cui Y."/>
            <person name="Zhang H."/>
            <person name="O'Toole P.W."/>
        </authorList>
    </citation>
    <scope>NUCLEOTIDE SEQUENCE [LARGE SCALE GENOMIC DNA]</scope>
    <source>
        <strain evidence="13 14">JCM 15951</strain>
    </source>
</reference>
<dbReference type="Proteomes" id="UP000050964">
    <property type="component" value="Unassembled WGS sequence"/>
</dbReference>
<feature type="transmembrane region" description="Helical" evidence="11">
    <location>
        <begin position="20"/>
        <end position="44"/>
    </location>
</feature>
<organism evidence="13 14">
    <name type="scientific">Companilactobacillus crustorum JCM 15951</name>
    <dbReference type="NCBI Taxonomy" id="1423737"/>
    <lineage>
        <taxon>Bacteria</taxon>
        <taxon>Bacillati</taxon>
        <taxon>Bacillota</taxon>
        <taxon>Bacilli</taxon>
        <taxon>Lactobacillales</taxon>
        <taxon>Lactobacillaceae</taxon>
        <taxon>Companilactobacillus</taxon>
    </lineage>
</organism>
<feature type="transmembrane region" description="Helical" evidence="11">
    <location>
        <begin position="235"/>
        <end position="260"/>
    </location>
</feature>
<evidence type="ECO:0000256" key="5">
    <source>
        <dbReference type="ARBA" id="ARBA00022448"/>
    </source>
</evidence>